<protein>
    <submittedName>
        <fullName evidence="2">DUF402 domain-containing protein</fullName>
    </submittedName>
</protein>
<accession>A0ABU8LNX9</accession>
<dbReference type="Pfam" id="PF04167">
    <property type="entry name" value="DUF402"/>
    <property type="match status" value="1"/>
</dbReference>
<organism evidence="2 3">
    <name type="scientific">Microbacterium istanbulense</name>
    <dbReference type="NCBI Taxonomy" id="3122049"/>
    <lineage>
        <taxon>Bacteria</taxon>
        <taxon>Bacillati</taxon>
        <taxon>Actinomycetota</taxon>
        <taxon>Actinomycetes</taxon>
        <taxon>Micrococcales</taxon>
        <taxon>Microbacteriaceae</taxon>
        <taxon>Microbacterium</taxon>
    </lineage>
</organism>
<dbReference type="Gene3D" id="2.40.380.10">
    <property type="entry name" value="FomD-like"/>
    <property type="match status" value="1"/>
</dbReference>
<comment type="caution">
    <text evidence="2">The sequence shown here is derived from an EMBL/GenBank/DDBJ whole genome shotgun (WGS) entry which is preliminary data.</text>
</comment>
<keyword evidence="3" id="KW-1185">Reference proteome</keyword>
<evidence type="ECO:0000313" key="2">
    <source>
        <dbReference type="EMBL" id="MEJ1092291.1"/>
    </source>
</evidence>
<sequence>MRLPLGSTDVSASGGTVTLIGRRAEVWRPVARTPMPLSEAIGLLDTPGAHGVHHADVFARSLPSSVPDAPRFAPGDRILWRYGRVIETARVVRDDERGLVTWIPAGSTRLEPGPVDGGRSRDVPLEDRFRIPWRIREAAWNGQGVLRVAPAGKPWSVWFFRRPDGAPAGVYVNLELPHRRVTGSDAGVFSRDLVLDVWLAAEHPGSEDIWLKDADELDASVVQGRFTAHQAEAIRALADHAGEDFIVSGAWPLDEGWDTWTPSPDLNEPFDLPASEEIAAAREWSGTERLHG</sequence>
<dbReference type="RefSeq" id="WP_337320691.1">
    <property type="nucleotide sequence ID" value="NZ_JBBDGN010000011.1"/>
</dbReference>
<name>A0ABU8LNX9_9MICO</name>
<dbReference type="SUPFAM" id="SSF159234">
    <property type="entry name" value="FomD-like"/>
    <property type="match status" value="1"/>
</dbReference>
<evidence type="ECO:0000313" key="3">
    <source>
        <dbReference type="Proteomes" id="UP001366085"/>
    </source>
</evidence>
<gene>
    <name evidence="2" type="ORF">WDU93_11385</name>
</gene>
<dbReference type="InterPro" id="IPR007295">
    <property type="entry name" value="DUF402"/>
</dbReference>
<dbReference type="InterPro" id="IPR035930">
    <property type="entry name" value="FomD-like_sf"/>
</dbReference>
<dbReference type="EMBL" id="JBBDGN010000011">
    <property type="protein sequence ID" value="MEJ1092291.1"/>
    <property type="molecule type" value="Genomic_DNA"/>
</dbReference>
<feature type="domain" description="DUF402" evidence="1">
    <location>
        <begin position="115"/>
        <end position="240"/>
    </location>
</feature>
<evidence type="ECO:0000259" key="1">
    <source>
        <dbReference type="Pfam" id="PF04167"/>
    </source>
</evidence>
<proteinExistence type="predicted"/>
<dbReference type="Proteomes" id="UP001366085">
    <property type="component" value="Unassembled WGS sequence"/>
</dbReference>
<reference evidence="2 3" key="1">
    <citation type="submission" date="2024-02" db="EMBL/GenBank/DDBJ databases">
        <authorList>
            <person name="Saticioglu I.B."/>
        </authorList>
    </citation>
    <scope>NUCLEOTIDE SEQUENCE [LARGE SCALE GENOMIC DNA]</scope>
    <source>
        <strain evidence="2 3">Mu-43</strain>
    </source>
</reference>